<sequence length="60" mass="6784">MAIIITKKKIDAKNLLFISISFVFISVLVFFQVINLISYLTIPSNLTNIITKYPAFICMG</sequence>
<dbReference type="AlphaFoldDB" id="A0A382N3R3"/>
<reference evidence="2" key="1">
    <citation type="submission" date="2018-05" db="EMBL/GenBank/DDBJ databases">
        <authorList>
            <person name="Lanie J.A."/>
            <person name="Ng W.-L."/>
            <person name="Kazmierczak K.M."/>
            <person name="Andrzejewski T.M."/>
            <person name="Davidsen T.M."/>
            <person name="Wayne K.J."/>
            <person name="Tettelin H."/>
            <person name="Glass J.I."/>
            <person name="Rusch D."/>
            <person name="Podicherti R."/>
            <person name="Tsui H.-C.T."/>
            <person name="Winkler M.E."/>
        </authorList>
    </citation>
    <scope>NUCLEOTIDE SEQUENCE</scope>
</reference>
<keyword evidence="1" id="KW-0472">Membrane</keyword>
<organism evidence="2">
    <name type="scientific">marine metagenome</name>
    <dbReference type="NCBI Taxonomy" id="408172"/>
    <lineage>
        <taxon>unclassified sequences</taxon>
        <taxon>metagenomes</taxon>
        <taxon>ecological metagenomes</taxon>
    </lineage>
</organism>
<dbReference type="EMBL" id="UINC01097032">
    <property type="protein sequence ID" value="SVC54402.1"/>
    <property type="molecule type" value="Genomic_DNA"/>
</dbReference>
<feature type="non-terminal residue" evidence="2">
    <location>
        <position position="60"/>
    </location>
</feature>
<feature type="transmembrane region" description="Helical" evidence="1">
    <location>
        <begin position="15"/>
        <end position="37"/>
    </location>
</feature>
<accession>A0A382N3R3</accession>
<evidence type="ECO:0000256" key="1">
    <source>
        <dbReference type="SAM" id="Phobius"/>
    </source>
</evidence>
<name>A0A382N3R3_9ZZZZ</name>
<keyword evidence="1" id="KW-0812">Transmembrane</keyword>
<keyword evidence="1" id="KW-1133">Transmembrane helix</keyword>
<gene>
    <name evidence="2" type="ORF">METZ01_LOCUS307256</name>
</gene>
<proteinExistence type="predicted"/>
<evidence type="ECO:0000313" key="2">
    <source>
        <dbReference type="EMBL" id="SVC54402.1"/>
    </source>
</evidence>
<protein>
    <submittedName>
        <fullName evidence="2">Uncharacterized protein</fullName>
    </submittedName>
</protein>